<dbReference type="Pfam" id="PF00622">
    <property type="entry name" value="SPRY"/>
    <property type="match status" value="1"/>
</dbReference>
<accession>A0AA39WM96</accession>
<dbReference type="PANTHER" id="PTHR24198:SF165">
    <property type="entry name" value="ANKYRIN REPEAT-CONTAINING PROTEIN-RELATED"/>
    <property type="match status" value="1"/>
</dbReference>
<feature type="compositionally biased region" description="Basic and acidic residues" evidence="4">
    <location>
        <begin position="740"/>
        <end position="752"/>
    </location>
</feature>
<dbReference type="InterPro" id="IPR001870">
    <property type="entry name" value="B30.2/SPRY"/>
</dbReference>
<dbReference type="PROSITE" id="PS50297">
    <property type="entry name" value="ANK_REP_REGION"/>
    <property type="match status" value="4"/>
</dbReference>
<evidence type="ECO:0000259" key="5">
    <source>
        <dbReference type="PROSITE" id="PS50188"/>
    </source>
</evidence>
<feature type="repeat" description="ANK" evidence="3">
    <location>
        <begin position="232"/>
        <end position="264"/>
    </location>
</feature>
<dbReference type="SUPFAM" id="SSF48403">
    <property type="entry name" value="Ankyrin repeat"/>
    <property type="match status" value="2"/>
</dbReference>
<feature type="region of interest" description="Disordered" evidence="4">
    <location>
        <begin position="533"/>
        <end position="554"/>
    </location>
</feature>
<name>A0AA39WM96_9PEZI</name>
<dbReference type="Pfam" id="PF12796">
    <property type="entry name" value="Ank_2"/>
    <property type="match status" value="3"/>
</dbReference>
<dbReference type="AlphaFoldDB" id="A0AA39WM96"/>
<evidence type="ECO:0000313" key="7">
    <source>
        <dbReference type="Proteomes" id="UP001174934"/>
    </source>
</evidence>
<evidence type="ECO:0000256" key="2">
    <source>
        <dbReference type="ARBA" id="ARBA00023043"/>
    </source>
</evidence>
<gene>
    <name evidence="6" type="ORF">B0T17DRAFT_618645</name>
</gene>
<keyword evidence="1" id="KW-0677">Repeat</keyword>
<comment type="caution">
    <text evidence="6">The sequence shown here is derived from an EMBL/GenBank/DDBJ whole genome shotgun (WGS) entry which is preliminary data.</text>
</comment>
<dbReference type="PROSITE" id="PS50088">
    <property type="entry name" value="ANK_REPEAT"/>
    <property type="match status" value="5"/>
</dbReference>
<dbReference type="InterPro" id="IPR003877">
    <property type="entry name" value="SPRY_dom"/>
</dbReference>
<feature type="repeat" description="ANK" evidence="3">
    <location>
        <begin position="300"/>
        <end position="332"/>
    </location>
</feature>
<evidence type="ECO:0000256" key="3">
    <source>
        <dbReference type="PROSITE-ProRule" id="PRU00023"/>
    </source>
</evidence>
<keyword evidence="7" id="KW-1185">Reference proteome</keyword>
<feature type="region of interest" description="Disordered" evidence="4">
    <location>
        <begin position="731"/>
        <end position="752"/>
    </location>
</feature>
<dbReference type="Pfam" id="PF00023">
    <property type="entry name" value="Ank"/>
    <property type="match status" value="1"/>
</dbReference>
<dbReference type="Proteomes" id="UP001174934">
    <property type="component" value="Unassembled WGS sequence"/>
</dbReference>
<sequence length="752" mass="82664">MLLERGANLDAQDEYGVTPLSISLTYGFFEIAKTLIDAGADPNKSKRFRNSPLHCVFGNLWEPNEKLTEMVKSLVDKGADLLREGENGETALHFAVKHGKREIVDYIIDTLNSKGPVEKISDLYSAALCECVSATEFNLEMAEIAERLVAQGLDINKATKFGLIALQAACANGTVEAVKWLLNQKNIDINAKGSRFGTALCAAIGSKESIEDKVLVLLKHETEVDTNLNSEEQPTPLQKAASKGNESLVKLLLKHKADVNLTKPGCDTPLNEAILQHKITMETIKMLLTGGADIHRRGVAGKLPVHAAAISDRSDVMEILCSAQADARAKDDNGLSPLMHAVLNNSVSVFKFLLSQHAYDLDEADSKGQTPLIVASILGDKSILNELLNSEFKVQDILNAQDFHGKTALAYAVRMDLLEVVKTLVGNGADASIADYRGYSPLYWAVRMASQETTEVIMEAMEKRPERNTTEHRSIVIHGAIASNKRQVLEQLIDHSDVDTDLSTPEGWTPLYTALMYGSSRMTEILREKLGTRYPGNPDYRRRPSRWHPRDKHPGIKIDPKNLAAFVTDGTNRYLNLIEFNKSMMTRMGQYGMVRANFPMLPLFNDRVYYFEVTLNAVGTPGGGFMAVGFSDDQASLNKMLGLDSGGWGFHSDDGRVFEDGRKYDGNEYDSPYGEVNVTIGCGVNFAKNTAFYTKNGNVIAGWRVATVFPGEHGTSDGFVFKGDFEGENTLAPSELAQRNSDDTGKTDKSDD</sequence>
<dbReference type="Pfam" id="PF13637">
    <property type="entry name" value="Ank_4"/>
    <property type="match status" value="2"/>
</dbReference>
<dbReference type="PRINTS" id="PR01415">
    <property type="entry name" value="ANKYRIN"/>
</dbReference>
<feature type="repeat" description="ANK" evidence="3">
    <location>
        <begin position="87"/>
        <end position="109"/>
    </location>
</feature>
<dbReference type="CDD" id="cd12885">
    <property type="entry name" value="SPRY_RanBP_like"/>
    <property type="match status" value="1"/>
</dbReference>
<dbReference type="PANTHER" id="PTHR24198">
    <property type="entry name" value="ANKYRIN REPEAT AND PROTEIN KINASE DOMAIN-CONTAINING PROTEIN"/>
    <property type="match status" value="1"/>
</dbReference>
<keyword evidence="2 3" id="KW-0040">ANK repeat</keyword>
<dbReference type="InterPro" id="IPR043136">
    <property type="entry name" value="B30.2/SPRY_sf"/>
</dbReference>
<reference evidence="6" key="1">
    <citation type="submission" date="2023-06" db="EMBL/GenBank/DDBJ databases">
        <title>Genome-scale phylogeny and comparative genomics of the fungal order Sordariales.</title>
        <authorList>
            <consortium name="Lawrence Berkeley National Laboratory"/>
            <person name="Hensen N."/>
            <person name="Bonometti L."/>
            <person name="Westerberg I."/>
            <person name="Brannstrom I.O."/>
            <person name="Guillou S."/>
            <person name="Cros-Aarteil S."/>
            <person name="Calhoun S."/>
            <person name="Haridas S."/>
            <person name="Kuo A."/>
            <person name="Mondo S."/>
            <person name="Pangilinan J."/>
            <person name="Riley R."/>
            <person name="LaButti K."/>
            <person name="Andreopoulos B."/>
            <person name="Lipzen A."/>
            <person name="Chen C."/>
            <person name="Yanf M."/>
            <person name="Daum C."/>
            <person name="Ng V."/>
            <person name="Clum A."/>
            <person name="Steindorff A."/>
            <person name="Ohm R."/>
            <person name="Martin F."/>
            <person name="Silar P."/>
            <person name="Natvig D."/>
            <person name="Lalanne C."/>
            <person name="Gautier V."/>
            <person name="Ament-velasquez S.L."/>
            <person name="Kruys A."/>
            <person name="Hutchinson M.I."/>
            <person name="Powell A.J."/>
            <person name="Barry K."/>
            <person name="Miller A.N."/>
            <person name="Grigoriev I.V."/>
            <person name="Debuchy R."/>
            <person name="Gladieux P."/>
            <person name="Thoren M.H."/>
            <person name="Johannesson H."/>
        </authorList>
    </citation>
    <scope>NUCLEOTIDE SEQUENCE</scope>
    <source>
        <strain evidence="6">SMH3391-2</strain>
    </source>
</reference>
<feature type="repeat" description="ANK" evidence="3">
    <location>
        <begin position="15"/>
        <end position="47"/>
    </location>
</feature>
<dbReference type="SUPFAM" id="SSF49899">
    <property type="entry name" value="Concanavalin A-like lectins/glucanases"/>
    <property type="match status" value="1"/>
</dbReference>
<dbReference type="SMART" id="SM00449">
    <property type="entry name" value="SPRY"/>
    <property type="match status" value="1"/>
</dbReference>
<protein>
    <submittedName>
        <fullName evidence="6">Ankyrin repeat-containing domain protein</fullName>
    </submittedName>
</protein>
<dbReference type="PROSITE" id="PS50188">
    <property type="entry name" value="B302_SPRY"/>
    <property type="match status" value="1"/>
</dbReference>
<dbReference type="Gene3D" id="1.25.40.20">
    <property type="entry name" value="Ankyrin repeat-containing domain"/>
    <property type="match status" value="4"/>
</dbReference>
<dbReference type="InterPro" id="IPR002110">
    <property type="entry name" value="Ankyrin_rpt"/>
</dbReference>
<dbReference type="InterPro" id="IPR013320">
    <property type="entry name" value="ConA-like_dom_sf"/>
</dbReference>
<dbReference type="SMART" id="SM00248">
    <property type="entry name" value="ANK"/>
    <property type="match status" value="13"/>
</dbReference>
<feature type="repeat" description="ANK" evidence="3">
    <location>
        <begin position="404"/>
        <end position="436"/>
    </location>
</feature>
<dbReference type="EMBL" id="JAULSR010000005">
    <property type="protein sequence ID" value="KAK0618010.1"/>
    <property type="molecule type" value="Genomic_DNA"/>
</dbReference>
<proteinExistence type="predicted"/>
<dbReference type="InterPro" id="IPR044736">
    <property type="entry name" value="Gid1/RanBPM/SPLA_SPRY"/>
</dbReference>
<organism evidence="6 7">
    <name type="scientific">Bombardia bombarda</name>
    <dbReference type="NCBI Taxonomy" id="252184"/>
    <lineage>
        <taxon>Eukaryota</taxon>
        <taxon>Fungi</taxon>
        <taxon>Dikarya</taxon>
        <taxon>Ascomycota</taxon>
        <taxon>Pezizomycotina</taxon>
        <taxon>Sordariomycetes</taxon>
        <taxon>Sordariomycetidae</taxon>
        <taxon>Sordariales</taxon>
        <taxon>Lasiosphaeriaceae</taxon>
        <taxon>Bombardia</taxon>
    </lineage>
</organism>
<evidence type="ECO:0000256" key="4">
    <source>
        <dbReference type="SAM" id="MobiDB-lite"/>
    </source>
</evidence>
<evidence type="ECO:0000256" key="1">
    <source>
        <dbReference type="ARBA" id="ARBA00022737"/>
    </source>
</evidence>
<evidence type="ECO:0000313" key="6">
    <source>
        <dbReference type="EMBL" id="KAK0618010.1"/>
    </source>
</evidence>
<feature type="domain" description="B30.2/SPRY" evidence="5">
    <location>
        <begin position="525"/>
        <end position="752"/>
    </location>
</feature>
<dbReference type="Gene3D" id="2.60.120.920">
    <property type="match status" value="1"/>
</dbReference>
<dbReference type="InterPro" id="IPR036770">
    <property type="entry name" value="Ankyrin_rpt-contain_sf"/>
</dbReference>